<dbReference type="InterPro" id="IPR045167">
    <property type="entry name" value="Hobbit"/>
</dbReference>
<evidence type="ECO:0000259" key="2">
    <source>
        <dbReference type="SMART" id="SM01214"/>
    </source>
</evidence>
<feature type="region of interest" description="Disordered" evidence="1">
    <location>
        <begin position="2525"/>
        <end position="2564"/>
    </location>
</feature>
<comment type="caution">
    <text evidence="5">The sequence shown here is derived from an EMBL/GenBank/DDBJ whole genome shotgun (WGS) entry which is preliminary data.</text>
</comment>
<dbReference type="PANTHER" id="PTHR15678">
    <property type="entry name" value="ANTIGEN MLAA-22-RELATED"/>
    <property type="match status" value="1"/>
</dbReference>
<dbReference type="InterPro" id="IPR019441">
    <property type="entry name" value="FMP27/BLTP2/Hobbit_GFWDK_RBG"/>
</dbReference>
<proteinExistence type="predicted"/>
<dbReference type="EMBL" id="JAACJK010000109">
    <property type="protein sequence ID" value="KAF5333093.1"/>
    <property type="molecule type" value="Genomic_DNA"/>
</dbReference>
<dbReference type="Proteomes" id="UP000541558">
    <property type="component" value="Unassembled WGS sequence"/>
</dbReference>
<keyword evidence="6" id="KW-1185">Reference proteome</keyword>
<feature type="domain" description="FMP27 SW motif-containing RBG unit" evidence="3">
    <location>
        <begin position="1246"/>
        <end position="1351"/>
    </location>
</feature>
<protein>
    <submittedName>
        <fullName evidence="5">Uncharacterized protein</fullName>
    </submittedName>
</protein>
<feature type="compositionally biased region" description="Pro residues" evidence="1">
    <location>
        <begin position="2779"/>
        <end position="2788"/>
    </location>
</feature>
<accession>A0A8H5C157</accession>
<feature type="compositionally biased region" description="Polar residues" evidence="1">
    <location>
        <begin position="2825"/>
        <end position="2841"/>
    </location>
</feature>
<evidence type="ECO:0000313" key="5">
    <source>
        <dbReference type="EMBL" id="KAF5333093.1"/>
    </source>
</evidence>
<gene>
    <name evidence="5" type="ORF">D9611_002430</name>
</gene>
<feature type="region of interest" description="Disordered" evidence="1">
    <location>
        <begin position="2754"/>
        <end position="2841"/>
    </location>
</feature>
<evidence type="ECO:0000259" key="4">
    <source>
        <dbReference type="SMART" id="SM01216"/>
    </source>
</evidence>
<name>A0A8H5C157_9AGAR</name>
<dbReference type="SMART" id="SM01214">
    <property type="entry name" value="Fmp27_GFWDK"/>
    <property type="match status" value="1"/>
</dbReference>
<feature type="compositionally biased region" description="Polar residues" evidence="1">
    <location>
        <begin position="2789"/>
        <end position="2800"/>
    </location>
</feature>
<dbReference type="OrthoDB" id="1562405at2759"/>
<feature type="region of interest" description="Disordered" evidence="1">
    <location>
        <begin position="2594"/>
        <end position="2613"/>
    </location>
</feature>
<evidence type="ECO:0000259" key="3">
    <source>
        <dbReference type="SMART" id="SM01215"/>
    </source>
</evidence>
<feature type="domain" description="FMP27/BLTP2/Hobbit GFWDK motif-containing RBG unit" evidence="2">
    <location>
        <begin position="1369"/>
        <end position="1521"/>
    </location>
</feature>
<dbReference type="SMART" id="SM01216">
    <property type="entry name" value="Fmp27_WPPW"/>
    <property type="match status" value="1"/>
</dbReference>
<dbReference type="InterPro" id="IPR019415">
    <property type="entry name" value="FMP27_SW_RBG"/>
</dbReference>
<evidence type="ECO:0000256" key="1">
    <source>
        <dbReference type="SAM" id="MobiDB-lite"/>
    </source>
</evidence>
<sequence length="2841" mass="317298">MESATQVSLPHVDAFTDYAHRTLSTTRILALGSPEYPWSTSVFLWIIRLITFSLLLRTYLVPWLLGLMTKHIRIRSISFRSIRGLYLRQGKHTLRADRISWWGFSRLTLKVDNLSIDIGEEPKEKPVSTNGSPRKLSLTVLNPSPVIRQFRRLFGVLVSYLDPVLRPIIRQNVVALLRIAIRWLPRITQRMTFELKNTTVTFAALPGTKITTEEVMFVASVDLIELEPSPEALLDAMAAEKKKNSVMTAWTNRMTEGFKRSLDRAWGSTKGKGKVEFKVYNIQGYMPLNVGGPASSFLSLPDPIDLVASMDFNPRAGSIETNTLEFGLTLGDCSAKVDLVMLLLEKLKPKASPTPPRPPPHNITVDSPPSRYSSFGFPSGGISASIQSALPSFASSLFSPGSISRPMSAFSPTAGNLLSPKSPASPFFRAISASMRPRRKTLIQPTFRLKDTVKVSTLAVLRKVEVKISSITLSASRKSPLGPYRGVLKHLRVSSELAHLSESSHKQRWLGLSRTPEIYDADSYMFIVSLKKMRLERGTRLDSLPLVKIGEQSIHVLAHQWPAPLLVVTPFMSGDPNAPFVGAAFKIAKVEATQRLDHFQELLNSVTLVLQSSSKPARQKPLVPPVLTLPRLCLAAEVGPVCTKLIFASTSSGQDLRALELRTDGCMVTAQSDYHHATPTILAQYPTSSSVVPVQLQAGLSLFLEPITVMTRSAMDERGADVSEDPSVFSMGSFELTGRFHGIAETDGPGEGVAVLERQSIACECSSVIDSICIELWNPNVIDSVHQLLSVIPVKKAAPPTDKPIGSKTSRFSKLPFGLTARGSLGQFVVFVTAPDINPNDTLDLSRGISIRFASVLECRALLPSHMHWFEHKQKSESRTGLRLSYDTLHAEKSRLPGLHDSSIFVRLQLLHTVLRSMVATPFEPSEPLIAERVDAPQLPQDVFRIKQIQVDLRITSPPSLPFDDVQPEDVLEAKIAIPSIRGDFKIAHIYSTLLAIQTVKSLQPPRSAPAPGVAVRSRFTFTLQLDIPTIQFFWTLPKRNIVTRIDNFAISLSSTGPPTIGFDHAAIFVPLPGRVNRWEGDAPGRWAELLRLQQWRLLVSPLGDSVSIAIQGKAARLKVPSGFVFFDLVFDTILVVKALKHITHITKAGRFWRMPFPEPEGPKSIPLVNVQLDFLCLELQDDPFEAKLGLIWQAGFEAARQRKEREEAFTAKVAAILLAEQQAGTISGVDSSYQFSPQHTVSIDEARQRLDKVHVLDWKMRLDKLKKTRQGENDAIFSDLFGSEPLPYVSREANIVPVVESSGQDPPLLRFALHNLNMSLSQPSFPLNDLPTWLHKQGSGLPQETQFSLLVPLHLHFSLSGIRATLRDYPIPLIDILPHDDGKTTVWTFDTDLAIAEEMGTEDSVLWFECDVIDQQDALHGEALWSLMIPKTIMPVKTYANASINVDSPYPTILAWGVSYGPTIQDVMRIVETLTSPPQDPSPVMGFWDKLRLVMHWTMDIKFAADVHVYMKGARDPYETHDEGAGFVLGFQGNPRLRIGFENEQKELVQLTSDIMVIAVPDLDYVSPTGFASHDARTMGIPKPFKKVWARLNSGIRFGVGFLPERSCGPECTTCSGTPFQRHCRLFEFKKHYEVKMTTKPFIPEAKSVDDSYNGFRSDFVHLSFSLESSLKKVANRSSIQRDYSSLHLTAMLFANFWAWCSLFNGAMSLPIRQGKYYPPRPISPKLGKHIATLKYRISIPHLYVMHGYIDDSRETWVDGVTSWVGVKGMVDEFHVDMHQREEETTVPGPIPGTTRVLRHKPFYAAEVVLKGLDLRALVATFPDVLKKDVPIAAPPQRSNYRKHENLPTTSPTSPWHDPNDFVELGWRSSARPVLNLLPVATIPRFAYFKRISSTHNRGLTNKFGSEHSHICLLDQEPSVPKVQILLASARAAELRSLIRKATQRSLGRVPFDQRTAEKMVALLEDYVTVLQNFDSGKGDNATDSQAYFLPSEMTSSAEVAEFENVYQIHCPSIFLESAIRDIILQYYYCSRARRGVEYHMATRAVKFIRDQANASGFDLDTTSDKTRPDSMADLASATLRKILKTDSPKPSLELRREKPDLIKGKVDPLDGWAEGVTLNKSHVCLLLKPQIVMRGADAKDTIIVTAGQAKLQIFSIMDDLHIDDPISGKVMARNYMSLSGLQVYAPLHPLALGNSSIPLEVLIDLRCESAQFERLVPQTDATFHYDKFNRLRLRNTVTTAAARVCADDSQADSHLRNQTDLIRVHIPRFTVAANAQHFQAISNVVTKLLLFSDAVHKTRLDRLETLIFAFDFRDLNSAANVICNLQDRLRDATLTRKLSSRDPKRTADTVDKLSFLKINAHIFLLEEELSLLFDAIKLAQDRFAASAEQNSALLLHASSSEISWKMLDDRTNLLSKLVVQNIDFNWLNRQDSSTVNHLSVGNLTAFDGSRTAMWAEIISKYDEPSNHPLLKKGLFCLANWTILAPVGGITIYETFELSFHPLRLQIDAKIGKKIMEYVWPDRKDRETDNTPSVEVKSPVRASVDSPRGLHGPKPPEPTLAAPRRLAASRSFTDLRATTESFLAAPSFLTRNRSSESLNPEREKKTADNPSQDLTTEFAEATVMKNRSSQKSFVFVRISSLNLLLSISKEGSFECRDARIKTKDLEYRNQTWSFEELVNQFIPSNMSWRGWVKMAFHQPLLPVLPVAKELISKTRWTSSKGAPVHDSPLKLLHPRMLVADDDSRLEWLQREGTKLEVRPNNGSRNSKKSPMKEVNFSNPPPPPPPPITTITSQPLSSEPESMMDAPIGAPQKRAANRNRVKSLFTRNKSKGSSSVDDLGS</sequence>
<reference evidence="5 6" key="1">
    <citation type="journal article" date="2020" name="ISME J.">
        <title>Uncovering the hidden diversity of litter-decomposition mechanisms in mushroom-forming fungi.</title>
        <authorList>
            <person name="Floudas D."/>
            <person name="Bentzer J."/>
            <person name="Ahren D."/>
            <person name="Johansson T."/>
            <person name="Persson P."/>
            <person name="Tunlid A."/>
        </authorList>
    </citation>
    <scope>NUCLEOTIDE SEQUENCE [LARGE SCALE GENOMIC DNA]</scope>
    <source>
        <strain evidence="5 6">CBS 175.51</strain>
    </source>
</reference>
<organism evidence="5 6">
    <name type="scientific">Ephemerocybe angulata</name>
    <dbReference type="NCBI Taxonomy" id="980116"/>
    <lineage>
        <taxon>Eukaryota</taxon>
        <taxon>Fungi</taxon>
        <taxon>Dikarya</taxon>
        <taxon>Basidiomycota</taxon>
        <taxon>Agaricomycotina</taxon>
        <taxon>Agaricomycetes</taxon>
        <taxon>Agaricomycetidae</taxon>
        <taxon>Agaricales</taxon>
        <taxon>Agaricineae</taxon>
        <taxon>Psathyrellaceae</taxon>
        <taxon>Ephemerocybe</taxon>
    </lineage>
</organism>
<evidence type="ECO:0000313" key="6">
    <source>
        <dbReference type="Proteomes" id="UP000541558"/>
    </source>
</evidence>
<dbReference type="PANTHER" id="PTHR15678:SF6">
    <property type="entry name" value="BRIDGE-LIKE LIPID TRANSFER PROTEIN FAMILY MEMBER 2"/>
    <property type="match status" value="1"/>
</dbReference>
<dbReference type="Pfam" id="PF10344">
    <property type="entry name" value="Hobbit"/>
    <property type="match status" value="2"/>
</dbReference>
<dbReference type="SMART" id="SM01215">
    <property type="entry name" value="Fmp27_SW"/>
    <property type="match status" value="1"/>
</dbReference>
<dbReference type="InterPro" id="IPR019449">
    <property type="entry name" value="FMP27_WPPW_RBG"/>
</dbReference>
<feature type="domain" description="FMP27 WPPW motif-containing RBG unit" evidence="4">
    <location>
        <begin position="1767"/>
        <end position="2204"/>
    </location>
</feature>